<dbReference type="GO" id="GO:0019005">
    <property type="term" value="C:SCF ubiquitin ligase complex"/>
    <property type="evidence" value="ECO:0007669"/>
    <property type="project" value="TreeGrafter"/>
</dbReference>
<dbReference type="Proteomes" id="UP000322000">
    <property type="component" value="Chromosome 3"/>
</dbReference>
<dbReference type="FunCoup" id="A0A7E5V8C8">
    <property type="interactions" value="795"/>
</dbReference>
<dbReference type="InParanoid" id="A0A7E5V8C8"/>
<dbReference type="RefSeq" id="XP_026724513.1">
    <property type="nucleotide sequence ID" value="XM_026868712.1"/>
</dbReference>
<reference evidence="5" key="1">
    <citation type="submission" date="2025-08" db="UniProtKB">
        <authorList>
            <consortium name="RefSeq"/>
        </authorList>
    </citation>
    <scope>IDENTIFICATION</scope>
</reference>
<dbReference type="AlphaFoldDB" id="A0A7E5V8C8"/>
<dbReference type="InterPro" id="IPR036047">
    <property type="entry name" value="F-box-like_dom_sf"/>
</dbReference>
<organism evidence="4 5">
    <name type="scientific">Trichoplusia ni</name>
    <name type="common">Cabbage looper</name>
    <dbReference type="NCBI Taxonomy" id="7111"/>
    <lineage>
        <taxon>Eukaryota</taxon>
        <taxon>Metazoa</taxon>
        <taxon>Ecdysozoa</taxon>
        <taxon>Arthropoda</taxon>
        <taxon>Hexapoda</taxon>
        <taxon>Insecta</taxon>
        <taxon>Pterygota</taxon>
        <taxon>Neoptera</taxon>
        <taxon>Endopterygota</taxon>
        <taxon>Lepidoptera</taxon>
        <taxon>Glossata</taxon>
        <taxon>Ditrysia</taxon>
        <taxon>Noctuoidea</taxon>
        <taxon>Noctuidae</taxon>
        <taxon>Plusiinae</taxon>
        <taxon>Trichoplusia</taxon>
    </lineage>
</organism>
<keyword evidence="1" id="KW-0833">Ubl conjugation pathway</keyword>
<feature type="region of interest" description="Disordered" evidence="2">
    <location>
        <begin position="1"/>
        <end position="31"/>
    </location>
</feature>
<dbReference type="InterPro" id="IPR032675">
    <property type="entry name" value="LRR_dom_sf"/>
</dbReference>
<dbReference type="InterPro" id="IPR001810">
    <property type="entry name" value="F-box_dom"/>
</dbReference>
<feature type="region of interest" description="Disordered" evidence="2">
    <location>
        <begin position="174"/>
        <end position="195"/>
    </location>
</feature>
<dbReference type="PANTHER" id="PTHR13318">
    <property type="entry name" value="PARTNER OF PAIRED, ISOFORM B-RELATED"/>
    <property type="match status" value="1"/>
</dbReference>
<dbReference type="GeneID" id="113491642"/>
<evidence type="ECO:0000313" key="5">
    <source>
        <dbReference type="RefSeq" id="XP_026724513.1"/>
    </source>
</evidence>
<accession>A0A7E5V8C8</accession>
<dbReference type="InterPro" id="IPR006553">
    <property type="entry name" value="Leu-rich_rpt_Cys-con_subtyp"/>
</dbReference>
<feature type="compositionally biased region" description="Pro residues" evidence="2">
    <location>
        <begin position="184"/>
        <end position="193"/>
    </location>
</feature>
<dbReference type="Pfam" id="PF12937">
    <property type="entry name" value="F-box-like"/>
    <property type="match status" value="1"/>
</dbReference>
<dbReference type="KEGG" id="tnl:113491642"/>
<dbReference type="GO" id="GO:0031146">
    <property type="term" value="P:SCF-dependent proteasomal ubiquitin-dependent protein catabolic process"/>
    <property type="evidence" value="ECO:0007669"/>
    <property type="project" value="TreeGrafter"/>
</dbReference>
<dbReference type="SMART" id="SM00367">
    <property type="entry name" value="LRR_CC"/>
    <property type="match status" value="4"/>
</dbReference>
<sequence>MNIKKTEETNLSSRNIDDTESPRKKMRLDSQCRRSWSLMDRKTDHEVLQEMGVSLLDPDDSEVLCDAGASGMPHRGIKRKRDIENVNPNINLISSPRGKYSEKSPRARAPSSPHAGPSRGRSPRSDTHKPLQPTDQQILETTITDEYLVDEETPLAQSVSAGYLPSYEAVSTGSTEKYSRTCPPASPPRPLPPGCSSGRDAFSALSDEMLLSVFRWLHKRTLASAMLVCKRWHRVACDETLWQRLDLGNKNLSKDALGRILARQPVIVRLASSEIGPWHPAGPALPSRLQFLDLSMASIDLESLQQLLLRCPSLRKLSLESVPLDRACCRAIGQCNNLETLNLTMAQGITAEGLESILDGCPGLLSLNISWCNLDEEALEVLVTKLPQKIQRLNIGGARLMTDEIRHWSATASLPVALERLSGRGARLLELDASDCGRLTPRCVAALCRLPRLEHLALSRCYLLPLHALTQLAGASRLQHVDVWGMLHAHALSALRAALPHVQVNSFMFSAIARPTVGTRRTSIWGLRTRD</sequence>
<feature type="region of interest" description="Disordered" evidence="2">
    <location>
        <begin position="88"/>
        <end position="138"/>
    </location>
</feature>
<protein>
    <submittedName>
        <fullName evidence="5">S-phase kinase-associated protein 2-like isoform X1</fullName>
    </submittedName>
</protein>
<gene>
    <name evidence="5" type="primary">LOC113491642</name>
</gene>
<dbReference type="OrthoDB" id="2095648at2759"/>
<evidence type="ECO:0000259" key="3">
    <source>
        <dbReference type="PROSITE" id="PS50181"/>
    </source>
</evidence>
<evidence type="ECO:0000256" key="2">
    <source>
        <dbReference type="SAM" id="MobiDB-lite"/>
    </source>
</evidence>
<dbReference type="SUPFAM" id="SSF81383">
    <property type="entry name" value="F-box domain"/>
    <property type="match status" value="1"/>
</dbReference>
<dbReference type="SUPFAM" id="SSF52047">
    <property type="entry name" value="RNI-like"/>
    <property type="match status" value="1"/>
</dbReference>
<dbReference type="Gene3D" id="3.80.10.10">
    <property type="entry name" value="Ribonuclease Inhibitor"/>
    <property type="match status" value="1"/>
</dbReference>
<dbReference type="PROSITE" id="PS50181">
    <property type="entry name" value="FBOX"/>
    <property type="match status" value="1"/>
</dbReference>
<name>A0A7E5V8C8_TRINI</name>
<evidence type="ECO:0000313" key="4">
    <source>
        <dbReference type="Proteomes" id="UP000322000"/>
    </source>
</evidence>
<proteinExistence type="predicted"/>
<dbReference type="SMART" id="SM00256">
    <property type="entry name" value="FBOX"/>
    <property type="match status" value="1"/>
</dbReference>
<feature type="compositionally biased region" description="Basic and acidic residues" evidence="2">
    <location>
        <begin position="15"/>
        <end position="31"/>
    </location>
</feature>
<feature type="domain" description="F-box" evidence="3">
    <location>
        <begin position="199"/>
        <end position="245"/>
    </location>
</feature>
<evidence type="ECO:0000256" key="1">
    <source>
        <dbReference type="ARBA" id="ARBA00022786"/>
    </source>
</evidence>
<keyword evidence="4" id="KW-1185">Reference proteome</keyword>